<evidence type="ECO:0008006" key="4">
    <source>
        <dbReference type="Google" id="ProtNLM"/>
    </source>
</evidence>
<dbReference type="InterPro" id="IPR011009">
    <property type="entry name" value="Kinase-like_dom_sf"/>
</dbReference>
<organism evidence="2 3">
    <name type="scientific">Chaetomium globosum (strain ATCC 6205 / CBS 148.51 / DSM 1962 / NBRC 6347 / NRRL 1970)</name>
    <name type="common">Soil fungus</name>
    <dbReference type="NCBI Taxonomy" id="306901"/>
    <lineage>
        <taxon>Eukaryota</taxon>
        <taxon>Fungi</taxon>
        <taxon>Dikarya</taxon>
        <taxon>Ascomycota</taxon>
        <taxon>Pezizomycotina</taxon>
        <taxon>Sordariomycetes</taxon>
        <taxon>Sordariomycetidae</taxon>
        <taxon>Sordariales</taxon>
        <taxon>Chaetomiaceae</taxon>
        <taxon>Chaetomium</taxon>
    </lineage>
</organism>
<evidence type="ECO:0000313" key="2">
    <source>
        <dbReference type="EMBL" id="EAQ90517.1"/>
    </source>
</evidence>
<evidence type="ECO:0000313" key="3">
    <source>
        <dbReference type="Proteomes" id="UP000001056"/>
    </source>
</evidence>
<accession>Q2HBF2</accession>
<dbReference type="AlphaFoldDB" id="Q2HBF2"/>
<dbReference type="Proteomes" id="UP000001056">
    <property type="component" value="Unassembled WGS sequence"/>
</dbReference>
<protein>
    <recommendedName>
        <fullName evidence="4">Protein kinase domain-containing protein</fullName>
    </recommendedName>
</protein>
<dbReference type="SUPFAM" id="SSF56112">
    <property type="entry name" value="Protein kinase-like (PK-like)"/>
    <property type="match status" value="1"/>
</dbReference>
<reference evidence="3" key="1">
    <citation type="journal article" date="2015" name="Genome Announc.">
        <title>Draft genome sequence of the cellulolytic fungus Chaetomium globosum.</title>
        <authorList>
            <person name="Cuomo C.A."/>
            <person name="Untereiner W.A."/>
            <person name="Ma L.-J."/>
            <person name="Grabherr M."/>
            <person name="Birren B.W."/>
        </authorList>
    </citation>
    <scope>NUCLEOTIDE SEQUENCE [LARGE SCALE GENOMIC DNA]</scope>
    <source>
        <strain evidence="3">ATCC 6205 / CBS 148.51 / DSM 1962 / NBRC 6347 / NRRL 1970</strain>
    </source>
</reference>
<dbReference type="EMBL" id="CH408030">
    <property type="protein sequence ID" value="EAQ90517.1"/>
    <property type="molecule type" value="Genomic_DNA"/>
</dbReference>
<dbReference type="eggNOG" id="ENOG502TGBN">
    <property type="taxonomic scope" value="Eukaryota"/>
</dbReference>
<feature type="region of interest" description="Disordered" evidence="1">
    <location>
        <begin position="502"/>
        <end position="545"/>
    </location>
</feature>
<name>Q2HBF2_CHAGB</name>
<dbReference type="InParanoid" id="Q2HBF2"/>
<keyword evidence="3" id="KW-1185">Reference proteome</keyword>
<evidence type="ECO:0000256" key="1">
    <source>
        <dbReference type="SAM" id="MobiDB-lite"/>
    </source>
</evidence>
<dbReference type="VEuPathDB" id="FungiDB:CHGG_02452"/>
<dbReference type="RefSeq" id="XP_001228968.1">
    <property type="nucleotide sequence ID" value="XM_001228967.1"/>
</dbReference>
<dbReference type="OrthoDB" id="5249758at2759"/>
<feature type="compositionally biased region" description="Basic and acidic residues" evidence="1">
    <location>
        <begin position="509"/>
        <end position="524"/>
    </location>
</feature>
<dbReference type="HOGENOM" id="CLU_499646_0_0_1"/>
<proteinExistence type="predicted"/>
<dbReference type="OMA" id="IVHNDIC"/>
<gene>
    <name evidence="2" type="ORF">CHGG_02452</name>
</gene>
<dbReference type="GeneID" id="4388967"/>
<sequence length="545" mass="61721">MVEAQRPFHVSLALSIGPMWCGHRRRRRRGRGRFKIYFDDESVRVIGDALGLVSRYQEDLFSIEEVCELATPQVARRLLRTLLKFVAQLHQFGIVHNDICLSAVFVSGPCDPDSDILPAGFSEATGDMTRAKNDCFQVFQTVQEFLGQRAALPKCWTGDEHLDGLWQYLSEFSGDNWPCTAQEVCNRSDISLSPDMDEPKVISVSKGFDFRHTSQQDVSYLNVRDVKEYLTKDAVRSASRVPSTAQVKSLIETAFAALEPCICDGTVTAKDYSYFKDHMQKRHANYNLGLRLFLALPSNYYIKRPIQFSLSFPVPYLSRYGLVNLEYLQNLASPDFDPGILKPLLPFCFEIRGFPEARGVYISVTHLDVIAERLGLRIEDDNYYDATVPPDTSLDEYTYQEWFLLAPHPLSRIFPVQRATNQVLTAPTTSTPLGRFLADHFDAKTYLDADVVHNPAHLFISNNNNMPLPLPNSCGGSVEAPSDDSLFGRFRPSALPPPSLLLETKAKRKTEETDAWIREQEEARRARRRGRRRGDMVPTEFGSKG</sequence>